<reference evidence="12" key="1">
    <citation type="submission" date="2020-11" db="EMBL/GenBank/DDBJ databases">
        <title>Multidrug resistant novel bacterium Savagea serpentis sp. nov., isolated from the scats of a vine snake (Ahaetulla nasuta).</title>
        <authorList>
            <person name="Venkata Ramana V."/>
            <person name="Vikas Patil S."/>
            <person name="Yogita Lugani V."/>
        </authorList>
    </citation>
    <scope>NUCLEOTIDE SEQUENCE</scope>
    <source>
        <strain evidence="12">SN6</strain>
    </source>
</reference>
<dbReference type="SUPFAM" id="SSF55874">
    <property type="entry name" value="ATPase domain of HSP90 chaperone/DNA topoisomerase II/histidine kinase"/>
    <property type="match status" value="1"/>
</dbReference>
<comment type="subcellular location">
    <subcellularLocation>
        <location evidence="2">Membrane</location>
    </subcellularLocation>
</comment>
<dbReference type="PANTHER" id="PTHR45453:SF1">
    <property type="entry name" value="PHOSPHATE REGULON SENSOR PROTEIN PHOR"/>
    <property type="match status" value="1"/>
</dbReference>
<dbReference type="GO" id="GO:0016036">
    <property type="term" value="P:cellular response to phosphate starvation"/>
    <property type="evidence" value="ECO:0007669"/>
    <property type="project" value="TreeGrafter"/>
</dbReference>
<dbReference type="GO" id="GO:0005886">
    <property type="term" value="C:plasma membrane"/>
    <property type="evidence" value="ECO:0007669"/>
    <property type="project" value="TreeGrafter"/>
</dbReference>
<dbReference type="Pfam" id="PF02518">
    <property type="entry name" value="HATPase_c"/>
    <property type="match status" value="1"/>
</dbReference>
<dbReference type="InterPro" id="IPR004358">
    <property type="entry name" value="Sig_transdc_His_kin-like_C"/>
</dbReference>
<proteinExistence type="predicted"/>
<evidence type="ECO:0000256" key="4">
    <source>
        <dbReference type="ARBA" id="ARBA00022553"/>
    </source>
</evidence>
<dbReference type="InterPro" id="IPR003594">
    <property type="entry name" value="HATPase_dom"/>
</dbReference>
<protein>
    <recommendedName>
        <fullName evidence="3">histidine kinase</fullName>
        <ecNumber evidence="3">2.7.13.3</ecNumber>
    </recommendedName>
</protein>
<dbReference type="RefSeq" id="WP_194561929.1">
    <property type="nucleotide sequence ID" value="NZ_JADKPV010000001.1"/>
</dbReference>
<evidence type="ECO:0000256" key="8">
    <source>
        <dbReference type="ARBA" id="ARBA00022840"/>
    </source>
</evidence>
<keyword evidence="7 12" id="KW-0418">Kinase</keyword>
<accession>A0A8J7G7A8</accession>
<dbReference type="GO" id="GO:0005524">
    <property type="term" value="F:ATP binding"/>
    <property type="evidence" value="ECO:0007669"/>
    <property type="project" value="UniProtKB-KW"/>
</dbReference>
<keyword evidence="10" id="KW-0812">Transmembrane</keyword>
<keyword evidence="4" id="KW-0597">Phosphoprotein</keyword>
<keyword evidence="8" id="KW-0067">ATP-binding</keyword>
<dbReference type="InterPro" id="IPR003661">
    <property type="entry name" value="HisK_dim/P_dom"/>
</dbReference>
<evidence type="ECO:0000256" key="1">
    <source>
        <dbReference type="ARBA" id="ARBA00000085"/>
    </source>
</evidence>
<keyword evidence="13" id="KW-1185">Reference proteome</keyword>
<dbReference type="SMART" id="SM00387">
    <property type="entry name" value="HATPase_c"/>
    <property type="match status" value="1"/>
</dbReference>
<dbReference type="Gene3D" id="3.30.565.10">
    <property type="entry name" value="Histidine kinase-like ATPase, C-terminal domain"/>
    <property type="match status" value="1"/>
</dbReference>
<evidence type="ECO:0000256" key="3">
    <source>
        <dbReference type="ARBA" id="ARBA00012438"/>
    </source>
</evidence>
<evidence type="ECO:0000256" key="6">
    <source>
        <dbReference type="ARBA" id="ARBA00022741"/>
    </source>
</evidence>
<dbReference type="InterPro" id="IPR036097">
    <property type="entry name" value="HisK_dim/P_sf"/>
</dbReference>
<feature type="transmembrane region" description="Helical" evidence="10">
    <location>
        <begin position="9"/>
        <end position="31"/>
    </location>
</feature>
<keyword evidence="10" id="KW-1133">Transmembrane helix</keyword>
<keyword evidence="5" id="KW-0808">Transferase</keyword>
<keyword evidence="6" id="KW-0547">Nucleotide-binding</keyword>
<evidence type="ECO:0000259" key="11">
    <source>
        <dbReference type="PROSITE" id="PS50109"/>
    </source>
</evidence>
<dbReference type="Proteomes" id="UP000622653">
    <property type="component" value="Unassembled WGS sequence"/>
</dbReference>
<dbReference type="PRINTS" id="PR00344">
    <property type="entry name" value="BCTRLSENSOR"/>
</dbReference>
<dbReference type="InterPro" id="IPR036890">
    <property type="entry name" value="HATPase_C_sf"/>
</dbReference>
<keyword evidence="9" id="KW-0902">Two-component regulatory system</keyword>
<dbReference type="EMBL" id="JADKPV010000001">
    <property type="protein sequence ID" value="MBF4500493.1"/>
    <property type="molecule type" value="Genomic_DNA"/>
</dbReference>
<dbReference type="PROSITE" id="PS50109">
    <property type="entry name" value="HIS_KIN"/>
    <property type="match status" value="1"/>
</dbReference>
<sequence length="403" mass="46344">MKGRAKKRIVLFVTLSIVLSIICIMLIFNYMMNRYIENEAKQALQGEQQAFQLDHEVDHESMIISFDTNTSMQVNMLFLTEEGTSTYPYMTDQEKRMITFINRTTPPKQVILSETIQDEHIYYIWLPLHTEADVLEQSMVLYVNVTPLTAFAKTMNVLFIIVLLLCTFIASFYGFRLGKHIENTEEKMQQFFQNMSHELKTPIMSIQGYAEGIQTEIIPTEQAVDVILNESQKMEQLVEELLFLSKMESGQLHEQKEAVEWDEMIYDCVRTMDPVAKQRHLVWQLHIPDALPLFYGNEAQLTKAFSNVLMNAVHYANNTVTIVLKWDASHWYIAIQDDGPGVAEQDAPYVFDRFFKGSGGHTGIGLALAKDIVTLHQGTIRLIPPETKYTTGALFLMTFPRND</sequence>
<feature type="transmembrane region" description="Helical" evidence="10">
    <location>
        <begin position="157"/>
        <end position="175"/>
    </location>
</feature>
<dbReference type="PANTHER" id="PTHR45453">
    <property type="entry name" value="PHOSPHATE REGULON SENSOR PROTEIN PHOR"/>
    <property type="match status" value="1"/>
</dbReference>
<dbReference type="GO" id="GO:0004721">
    <property type="term" value="F:phosphoprotein phosphatase activity"/>
    <property type="evidence" value="ECO:0007669"/>
    <property type="project" value="TreeGrafter"/>
</dbReference>
<evidence type="ECO:0000256" key="2">
    <source>
        <dbReference type="ARBA" id="ARBA00004370"/>
    </source>
</evidence>
<dbReference type="CDD" id="cd00082">
    <property type="entry name" value="HisKA"/>
    <property type="match status" value="1"/>
</dbReference>
<evidence type="ECO:0000256" key="10">
    <source>
        <dbReference type="SAM" id="Phobius"/>
    </source>
</evidence>
<comment type="caution">
    <text evidence="12">The sequence shown here is derived from an EMBL/GenBank/DDBJ whole genome shotgun (WGS) entry which is preliminary data.</text>
</comment>
<dbReference type="GO" id="GO:0000155">
    <property type="term" value="F:phosphorelay sensor kinase activity"/>
    <property type="evidence" value="ECO:0007669"/>
    <property type="project" value="InterPro"/>
</dbReference>
<evidence type="ECO:0000313" key="13">
    <source>
        <dbReference type="Proteomes" id="UP000622653"/>
    </source>
</evidence>
<dbReference type="InterPro" id="IPR005467">
    <property type="entry name" value="His_kinase_dom"/>
</dbReference>
<evidence type="ECO:0000313" key="12">
    <source>
        <dbReference type="EMBL" id="MBF4500493.1"/>
    </source>
</evidence>
<name>A0A8J7G7A8_9BACL</name>
<dbReference type="AlphaFoldDB" id="A0A8J7G7A8"/>
<comment type="catalytic activity">
    <reaction evidence="1">
        <text>ATP + protein L-histidine = ADP + protein N-phospho-L-histidine.</text>
        <dbReference type="EC" id="2.7.13.3"/>
    </reaction>
</comment>
<dbReference type="SMART" id="SM00388">
    <property type="entry name" value="HisKA"/>
    <property type="match status" value="1"/>
</dbReference>
<dbReference type="InterPro" id="IPR050351">
    <property type="entry name" value="BphY/WalK/GraS-like"/>
</dbReference>
<feature type="domain" description="Histidine kinase" evidence="11">
    <location>
        <begin position="194"/>
        <end position="403"/>
    </location>
</feature>
<organism evidence="12 13">
    <name type="scientific">Savagea serpentis</name>
    <dbReference type="NCBI Taxonomy" id="2785297"/>
    <lineage>
        <taxon>Bacteria</taxon>
        <taxon>Bacillati</taxon>
        <taxon>Bacillota</taxon>
        <taxon>Bacilli</taxon>
        <taxon>Bacillales</taxon>
        <taxon>Caryophanaceae</taxon>
        <taxon>Savagea</taxon>
    </lineage>
</organism>
<gene>
    <name evidence="12" type="ORF">IRY55_03870</name>
</gene>
<keyword evidence="10" id="KW-0472">Membrane</keyword>
<evidence type="ECO:0000256" key="7">
    <source>
        <dbReference type="ARBA" id="ARBA00022777"/>
    </source>
</evidence>
<dbReference type="EC" id="2.7.13.3" evidence="3"/>
<dbReference type="FunFam" id="1.10.287.130:FF:000001">
    <property type="entry name" value="Two-component sensor histidine kinase"/>
    <property type="match status" value="1"/>
</dbReference>
<dbReference type="Pfam" id="PF00512">
    <property type="entry name" value="HisKA"/>
    <property type="match status" value="1"/>
</dbReference>
<dbReference type="Gene3D" id="1.10.287.130">
    <property type="match status" value="1"/>
</dbReference>
<evidence type="ECO:0000256" key="5">
    <source>
        <dbReference type="ARBA" id="ARBA00022679"/>
    </source>
</evidence>
<evidence type="ECO:0000256" key="9">
    <source>
        <dbReference type="ARBA" id="ARBA00023012"/>
    </source>
</evidence>
<dbReference type="SUPFAM" id="SSF47384">
    <property type="entry name" value="Homodimeric domain of signal transducing histidine kinase"/>
    <property type="match status" value="1"/>
</dbReference>